<dbReference type="PANTHER" id="PTHR22594:SF5">
    <property type="entry name" value="ASPARTATE--TRNA LIGASE, MITOCHONDRIAL"/>
    <property type="match status" value="1"/>
</dbReference>
<dbReference type="PANTHER" id="PTHR22594">
    <property type="entry name" value="ASPARTYL/LYSYL-TRNA SYNTHETASE"/>
    <property type="match status" value="1"/>
</dbReference>
<keyword evidence="10" id="KW-1185">Reference proteome</keyword>
<dbReference type="GO" id="GO:0003676">
    <property type="term" value="F:nucleic acid binding"/>
    <property type="evidence" value="ECO:0007669"/>
    <property type="project" value="InterPro"/>
</dbReference>
<evidence type="ECO:0000256" key="7">
    <source>
        <dbReference type="SAM" id="MobiDB-lite"/>
    </source>
</evidence>
<evidence type="ECO:0000256" key="2">
    <source>
        <dbReference type="ARBA" id="ARBA00022598"/>
    </source>
</evidence>
<dbReference type="CDD" id="cd04317">
    <property type="entry name" value="EcAspRS_like_N"/>
    <property type="match status" value="1"/>
</dbReference>
<sequence length="1092" mass="121309">MSLILRALPVRAHRSKPFSFISLPLHRNFLKFKATTLPKRRNFTVNASAAASSSTETLVSDPKPEVPVKDTLEWVSRTGFCGDLSMDTVGKRVRLCGWVALHRIHGGVTFLNLRDHTGIVQITTLPDQFPDAHSTVNELRLEHVIAVEGLVRSRPSESVNKKMKTGTIEVAAEHVQLLNAVRSKLPFLVTTSDDAKESAKEEIRLRPSLPMKNLIELSFQTLAFIETPILSRSTPEGARDYLVPSRVQVLEFNQLKFTSRSDSLLTCFLKPGTFYALPQSPQLFKQMLMFVFLPCRCFRDEDLRADRQPEFTQLDMELAFTPLEDMLSLNEDLIRQVFQEIKDIRLPNPFPRLTYAEAMSKYGSDRPDLRFDLELKDVSHVFSESTFKVFADSLANKGIIKALCVPAGAKRYSNTALKKGDIYNEAIKSGAKGLPFLRILDDGVIEGIPALTSSLDPANREQLLSQCSARSGDLILFAVGHCTSVNKTLDRLRVFVAHELGLVDHSAHSILWVTDFPMFEWNSFEQRLEALHHPFTAPNPDDMNDLSTARALAYDMVYNGVEIGGGSLRIYKRNIQEKVLEIVGITPKQNNVVPRSVAGGSLSRPPDRSYIQALKSSSSIPLASSLDNNIPGLVGKKVAVFQGEPALFFSSEEIEQSAAPFRFVRKMFKRKAFYQCATGSHLKALEGRCSSLMAQPEASLVCLASLCVEVDLSKVKSYRFWLGLSRSGRWQKIVYEKDISFCSACNKLGHLDSNCKSGNRWAEANSENVEDANQDNTFKNHLNIIQGNSSGLLNSNKVAKSTWVVHKNLESEAMKDVENVLNDSNPIPDSQTPSPGGAEDSVGRIQSEVCTEKPNEDVPITAVPESIPSRGSDYNDTLNIDNVEMHTATGESSGDEVSVGRINSVERAHRNSTSEEMDTMIGNSEGSEGDFDITIENPLQREETAFMMLDQKGFFIKEGVQLNEEGLSAYHVKEADVLLEAITRNKPRFICRFQEEPKVTIMLRLFPTICDDVYSVQAEEKFGYLLEALDMGAPPHGGIAYGLDRLVMLLAGATSIRDVIAFPKTTTAQCALTRAPSEVDSQQLKDISFNTS</sequence>
<dbReference type="GO" id="GO:0006422">
    <property type="term" value="P:aspartyl-tRNA aminoacylation"/>
    <property type="evidence" value="ECO:0007669"/>
    <property type="project" value="TreeGrafter"/>
</dbReference>
<feature type="region of interest" description="Disordered" evidence="7">
    <location>
        <begin position="820"/>
        <end position="874"/>
    </location>
</feature>
<dbReference type="InterPro" id="IPR002312">
    <property type="entry name" value="Asp/Asn-tRNA-synth_IIb"/>
</dbReference>
<dbReference type="Gene3D" id="2.40.50.140">
    <property type="entry name" value="Nucleic acid-binding proteins"/>
    <property type="match status" value="1"/>
</dbReference>
<dbReference type="EMBL" id="JABCRI010000002">
    <property type="protein sequence ID" value="KAF8410284.1"/>
    <property type="molecule type" value="Genomic_DNA"/>
</dbReference>
<dbReference type="InterPro" id="IPR029351">
    <property type="entry name" value="GAD_dom"/>
</dbReference>
<dbReference type="SUPFAM" id="SSF55261">
    <property type="entry name" value="GAD domain-like"/>
    <property type="match status" value="1"/>
</dbReference>
<keyword evidence="4" id="KW-0067">ATP-binding</keyword>
<accession>A0A835DRI4</accession>
<keyword evidence="5" id="KW-0648">Protein biosynthesis</keyword>
<evidence type="ECO:0000313" key="9">
    <source>
        <dbReference type="EMBL" id="KAF8410284.1"/>
    </source>
</evidence>
<protein>
    <recommendedName>
        <fullName evidence="8">Aminoacyl-transfer RNA synthetases class-II family profile domain-containing protein</fullName>
    </recommendedName>
</protein>
<keyword evidence="6" id="KW-0030">Aminoacyl-tRNA synthetase</keyword>
<dbReference type="NCBIfam" id="TIGR00459">
    <property type="entry name" value="aspS_bact"/>
    <property type="match status" value="1"/>
</dbReference>
<dbReference type="Proteomes" id="UP000655225">
    <property type="component" value="Unassembled WGS sequence"/>
</dbReference>
<proteinExistence type="inferred from homology"/>
<dbReference type="SUPFAM" id="SSF50249">
    <property type="entry name" value="Nucleic acid-binding proteins"/>
    <property type="match status" value="1"/>
</dbReference>
<dbReference type="GO" id="GO:0005524">
    <property type="term" value="F:ATP binding"/>
    <property type="evidence" value="ECO:0007669"/>
    <property type="project" value="UniProtKB-KW"/>
</dbReference>
<feature type="domain" description="Aminoacyl-transfer RNA synthetases class-II family profile" evidence="8">
    <location>
        <begin position="296"/>
        <end position="1063"/>
    </location>
</feature>
<evidence type="ECO:0000313" key="10">
    <source>
        <dbReference type="Proteomes" id="UP000655225"/>
    </source>
</evidence>
<organism evidence="9 10">
    <name type="scientific">Tetracentron sinense</name>
    <name type="common">Spur-leaf</name>
    <dbReference type="NCBI Taxonomy" id="13715"/>
    <lineage>
        <taxon>Eukaryota</taxon>
        <taxon>Viridiplantae</taxon>
        <taxon>Streptophyta</taxon>
        <taxon>Embryophyta</taxon>
        <taxon>Tracheophyta</taxon>
        <taxon>Spermatophyta</taxon>
        <taxon>Magnoliopsida</taxon>
        <taxon>Trochodendrales</taxon>
        <taxon>Trochodendraceae</taxon>
        <taxon>Tetracentron</taxon>
    </lineage>
</organism>
<dbReference type="PROSITE" id="PS50862">
    <property type="entry name" value="AA_TRNA_LIGASE_II"/>
    <property type="match status" value="1"/>
</dbReference>
<evidence type="ECO:0000256" key="1">
    <source>
        <dbReference type="ARBA" id="ARBA00006303"/>
    </source>
</evidence>
<dbReference type="AlphaFoldDB" id="A0A835DRI4"/>
<comment type="similarity">
    <text evidence="1">Belongs to the class-II aminoacyl-tRNA synthetase family. Type 1 subfamily.</text>
</comment>
<dbReference type="InterPro" id="IPR012340">
    <property type="entry name" value="NA-bd_OB-fold"/>
</dbReference>
<evidence type="ECO:0000256" key="3">
    <source>
        <dbReference type="ARBA" id="ARBA00022741"/>
    </source>
</evidence>
<dbReference type="Pfam" id="PF02938">
    <property type="entry name" value="GAD"/>
    <property type="match status" value="1"/>
</dbReference>
<dbReference type="SUPFAM" id="SSF55681">
    <property type="entry name" value="Class II aaRS and biotin synthetases"/>
    <property type="match status" value="2"/>
</dbReference>
<dbReference type="InterPro" id="IPR004365">
    <property type="entry name" value="NA-bd_OB_tRNA"/>
</dbReference>
<dbReference type="InterPro" id="IPR004115">
    <property type="entry name" value="GAD-like_sf"/>
</dbReference>
<evidence type="ECO:0000256" key="4">
    <source>
        <dbReference type="ARBA" id="ARBA00022840"/>
    </source>
</evidence>
<dbReference type="Pfam" id="PF01336">
    <property type="entry name" value="tRNA_anti-codon"/>
    <property type="match status" value="1"/>
</dbReference>
<gene>
    <name evidence="9" type="ORF">HHK36_002809</name>
</gene>
<dbReference type="PRINTS" id="PR01042">
    <property type="entry name" value="TRNASYNTHASP"/>
</dbReference>
<dbReference type="InterPro" id="IPR045864">
    <property type="entry name" value="aa-tRNA-synth_II/BPL/LPL"/>
</dbReference>
<dbReference type="InterPro" id="IPR004524">
    <property type="entry name" value="Asp-tRNA-ligase_1"/>
</dbReference>
<comment type="caution">
    <text evidence="9">The sequence shown here is derived from an EMBL/GenBank/DDBJ whole genome shotgun (WGS) entry which is preliminary data.</text>
</comment>
<dbReference type="Gene3D" id="3.30.930.10">
    <property type="entry name" value="Bira Bifunctional Protein, Domain 2"/>
    <property type="match status" value="2"/>
</dbReference>
<dbReference type="OrthoDB" id="439710at2759"/>
<dbReference type="Gene3D" id="3.30.1360.30">
    <property type="entry name" value="GAD-like domain"/>
    <property type="match status" value="1"/>
</dbReference>
<dbReference type="Pfam" id="PF00152">
    <property type="entry name" value="tRNA-synt_2"/>
    <property type="match status" value="2"/>
</dbReference>
<reference evidence="9 10" key="1">
    <citation type="submission" date="2020-04" db="EMBL/GenBank/DDBJ databases">
        <title>Plant Genome Project.</title>
        <authorList>
            <person name="Zhang R.-G."/>
        </authorList>
    </citation>
    <scope>NUCLEOTIDE SEQUENCE [LARGE SCALE GENOMIC DNA]</scope>
    <source>
        <strain evidence="9">YNK0</strain>
        <tissue evidence="9">Leaf</tissue>
    </source>
</reference>
<dbReference type="InterPro" id="IPR004364">
    <property type="entry name" value="Aa-tRNA-synt_II"/>
</dbReference>
<dbReference type="InterPro" id="IPR006195">
    <property type="entry name" value="aa-tRNA-synth_II"/>
</dbReference>
<dbReference type="InterPro" id="IPR047089">
    <property type="entry name" value="Asp-tRNA-ligase_1_N"/>
</dbReference>
<evidence type="ECO:0000256" key="5">
    <source>
        <dbReference type="ARBA" id="ARBA00022917"/>
    </source>
</evidence>
<keyword evidence="3" id="KW-0547">Nucleotide-binding</keyword>
<dbReference type="GO" id="GO:0005739">
    <property type="term" value="C:mitochondrion"/>
    <property type="evidence" value="ECO:0007669"/>
    <property type="project" value="TreeGrafter"/>
</dbReference>
<name>A0A835DRI4_TETSI</name>
<dbReference type="GO" id="GO:0004815">
    <property type="term" value="F:aspartate-tRNA ligase activity"/>
    <property type="evidence" value="ECO:0007669"/>
    <property type="project" value="TreeGrafter"/>
</dbReference>
<evidence type="ECO:0000259" key="8">
    <source>
        <dbReference type="PROSITE" id="PS50862"/>
    </source>
</evidence>
<evidence type="ECO:0000256" key="6">
    <source>
        <dbReference type="ARBA" id="ARBA00023146"/>
    </source>
</evidence>
<feature type="compositionally biased region" description="Polar residues" evidence="7">
    <location>
        <begin position="821"/>
        <end position="834"/>
    </location>
</feature>
<keyword evidence="2" id="KW-0436">Ligase</keyword>